<proteinExistence type="inferred from homology"/>
<dbReference type="AlphaFoldDB" id="A0AAE4MB81"/>
<sequence>MTFLKSVGIWLVVFGIVFGFWQSGVVGVVFDSVLGGNSNTVPIVAAPTQNIPVSTSGYASPTNAMMRTASPTPTEAGYYDREYTWKYKGTTWYYSISIPKSTYNYYRNLDHTSRDYSKYGSDEYTKKYLGNLAKMFKDKGREYGYSDSENVMNAVAFVQSLPYTSDKVTTGYDEYPRYPIETLVDNGGDCEDTAIFTAALLRQMGYGVVLINPPGHMAVGVKGGENVHGTYYNYNGVKYFYLETTSSGWDIGQMPSEYKNTKVKIIPI</sequence>
<dbReference type="PANTHER" id="PTHR39327">
    <property type="match status" value="1"/>
</dbReference>
<protein>
    <recommendedName>
        <fullName evidence="3">Transglutaminase-like domain-containing protein</fullName>
    </recommendedName>
</protein>
<dbReference type="InterPro" id="IPR010319">
    <property type="entry name" value="Transglutaminase-like_Cys_pept"/>
</dbReference>
<accession>A0AAE4MB81</accession>
<evidence type="ECO:0000259" key="3">
    <source>
        <dbReference type="Pfam" id="PF04473"/>
    </source>
</evidence>
<dbReference type="RefSeq" id="WP_338093334.1">
    <property type="nucleotide sequence ID" value="NZ_JAWDKA010000001.1"/>
</dbReference>
<feature type="transmembrane region" description="Helical" evidence="2">
    <location>
        <begin position="7"/>
        <end position="30"/>
    </location>
</feature>
<keyword evidence="2" id="KW-0812">Transmembrane</keyword>
<keyword evidence="5" id="KW-1185">Reference proteome</keyword>
<comment type="caution">
    <text evidence="4">The sequence shown here is derived from an EMBL/GenBank/DDBJ whole genome shotgun (WGS) entry which is preliminary data.</text>
</comment>
<evidence type="ECO:0000313" key="4">
    <source>
        <dbReference type="EMBL" id="MDV0440940.1"/>
    </source>
</evidence>
<dbReference type="Pfam" id="PF04473">
    <property type="entry name" value="DUF553"/>
    <property type="match status" value="1"/>
</dbReference>
<keyword evidence="2" id="KW-1133">Transmembrane helix</keyword>
<feature type="domain" description="Transglutaminase-like" evidence="3">
    <location>
        <begin position="145"/>
        <end position="222"/>
    </location>
</feature>
<dbReference type="Gene3D" id="3.10.620.30">
    <property type="match status" value="1"/>
</dbReference>
<name>A0AAE4MB81_9EURY</name>
<dbReference type="PANTHER" id="PTHR39327:SF1">
    <property type="entry name" value="BLR5470 PROTEIN"/>
    <property type="match status" value="1"/>
</dbReference>
<reference evidence="4" key="1">
    <citation type="submission" date="2023-06" db="EMBL/GenBank/DDBJ databases">
        <title>Genome sequence of Methancorpusculaceae sp. Ag1.</title>
        <authorList>
            <person name="Protasov E."/>
            <person name="Platt K."/>
            <person name="Poehlein A."/>
            <person name="Daniel R."/>
            <person name="Brune A."/>
        </authorList>
    </citation>
    <scope>NUCLEOTIDE SEQUENCE</scope>
    <source>
        <strain evidence="4">Ag1</strain>
    </source>
</reference>
<keyword evidence="2" id="KW-0472">Membrane</keyword>
<dbReference type="EMBL" id="JAWDKA010000001">
    <property type="protein sequence ID" value="MDV0440940.1"/>
    <property type="molecule type" value="Genomic_DNA"/>
</dbReference>
<dbReference type="Proteomes" id="UP001273136">
    <property type="component" value="Unassembled WGS sequence"/>
</dbReference>
<dbReference type="InterPro" id="IPR007562">
    <property type="entry name" value="Transglutaminase-like_domain"/>
</dbReference>
<organism evidence="4 5">
    <name type="scientific">Methanorbis furvi</name>
    <dbReference type="NCBI Taxonomy" id="3028299"/>
    <lineage>
        <taxon>Archaea</taxon>
        <taxon>Methanobacteriati</taxon>
        <taxon>Methanobacteriota</taxon>
        <taxon>Stenosarchaea group</taxon>
        <taxon>Methanomicrobia</taxon>
        <taxon>Methanomicrobiales</taxon>
        <taxon>Methanocorpusculaceae</taxon>
        <taxon>Methanorbis</taxon>
    </lineage>
</organism>
<evidence type="ECO:0000313" key="5">
    <source>
        <dbReference type="Proteomes" id="UP001273136"/>
    </source>
</evidence>
<evidence type="ECO:0000256" key="2">
    <source>
        <dbReference type="SAM" id="Phobius"/>
    </source>
</evidence>
<gene>
    <name evidence="4" type="ORF">McpAg1_01170</name>
</gene>
<evidence type="ECO:0000256" key="1">
    <source>
        <dbReference type="ARBA" id="ARBA00007458"/>
    </source>
</evidence>
<comment type="similarity">
    <text evidence="1">Belongs to the UPF0252 family.</text>
</comment>